<dbReference type="FunFam" id="2.20.25.80:FF:000003">
    <property type="entry name" value="WRKY transcription factor 57"/>
    <property type="match status" value="1"/>
</dbReference>
<evidence type="ECO:0000256" key="3">
    <source>
        <dbReference type="ARBA" id="ARBA00023125"/>
    </source>
</evidence>
<evidence type="ECO:0000256" key="5">
    <source>
        <dbReference type="ARBA" id="ARBA00023242"/>
    </source>
</evidence>
<dbReference type="Pfam" id="PF03106">
    <property type="entry name" value="WRKY"/>
    <property type="match status" value="1"/>
</dbReference>
<keyword evidence="3" id="KW-0238">DNA-binding</keyword>
<dbReference type="InterPro" id="IPR036576">
    <property type="entry name" value="WRKY_dom_sf"/>
</dbReference>
<name>A0A7N0UZ44_KALFE</name>
<protein>
    <recommendedName>
        <fullName evidence="6">WRKY domain-containing protein</fullName>
    </recommendedName>
</protein>
<dbReference type="Proteomes" id="UP000594263">
    <property type="component" value="Unplaced"/>
</dbReference>
<organism evidence="7 8">
    <name type="scientific">Kalanchoe fedtschenkoi</name>
    <name type="common">Lavender scallops</name>
    <name type="synonym">South American air plant</name>
    <dbReference type="NCBI Taxonomy" id="63787"/>
    <lineage>
        <taxon>Eukaryota</taxon>
        <taxon>Viridiplantae</taxon>
        <taxon>Streptophyta</taxon>
        <taxon>Embryophyta</taxon>
        <taxon>Tracheophyta</taxon>
        <taxon>Spermatophyta</taxon>
        <taxon>Magnoliopsida</taxon>
        <taxon>eudicotyledons</taxon>
        <taxon>Gunneridae</taxon>
        <taxon>Pentapetalae</taxon>
        <taxon>Saxifragales</taxon>
        <taxon>Crassulaceae</taxon>
        <taxon>Kalanchoe</taxon>
    </lineage>
</organism>
<dbReference type="PANTHER" id="PTHR31221">
    <property type="entry name" value="WRKY TRANSCRIPTION FACTOR PROTEIN 1-RELATED"/>
    <property type="match status" value="1"/>
</dbReference>
<dbReference type="InterPro" id="IPR003657">
    <property type="entry name" value="WRKY_dom"/>
</dbReference>
<evidence type="ECO:0000313" key="8">
    <source>
        <dbReference type="Proteomes" id="UP000594263"/>
    </source>
</evidence>
<dbReference type="GO" id="GO:0005634">
    <property type="term" value="C:nucleus"/>
    <property type="evidence" value="ECO:0007669"/>
    <property type="project" value="UniProtKB-SubCell"/>
</dbReference>
<keyword evidence="2" id="KW-0805">Transcription regulation</keyword>
<evidence type="ECO:0000256" key="4">
    <source>
        <dbReference type="ARBA" id="ARBA00023163"/>
    </source>
</evidence>
<dbReference type="PANTHER" id="PTHR31221:SF377">
    <property type="entry name" value="WRKY TRANSCRIPTION FACTOR 51-RELATED"/>
    <property type="match status" value="1"/>
</dbReference>
<evidence type="ECO:0000256" key="2">
    <source>
        <dbReference type="ARBA" id="ARBA00023015"/>
    </source>
</evidence>
<keyword evidence="5" id="KW-0539">Nucleus</keyword>
<accession>A0A7N0UZ44</accession>
<evidence type="ECO:0000313" key="7">
    <source>
        <dbReference type="EnsemblPlants" id="Kaladp0095s0107.1.v1.1"/>
    </source>
</evidence>
<keyword evidence="8" id="KW-1185">Reference proteome</keyword>
<dbReference type="SMART" id="SM00774">
    <property type="entry name" value="WRKY"/>
    <property type="match status" value="1"/>
</dbReference>
<dbReference type="Gene3D" id="2.20.25.80">
    <property type="entry name" value="WRKY domain"/>
    <property type="match status" value="1"/>
</dbReference>
<evidence type="ECO:0000259" key="6">
    <source>
        <dbReference type="PROSITE" id="PS50811"/>
    </source>
</evidence>
<dbReference type="GO" id="GO:0003700">
    <property type="term" value="F:DNA-binding transcription factor activity"/>
    <property type="evidence" value="ECO:0007669"/>
    <property type="project" value="InterPro"/>
</dbReference>
<keyword evidence="4" id="KW-0804">Transcription</keyword>
<comment type="subcellular location">
    <subcellularLocation>
        <location evidence="1">Nucleus</location>
    </subcellularLocation>
</comment>
<feature type="domain" description="WRKY" evidence="6">
    <location>
        <begin position="113"/>
        <end position="178"/>
    </location>
</feature>
<sequence length="240" mass="27324">MDLYSLQNPNPNFDLYTDDCSLDQFDFLLEGLSNYQTDDGFCGVFGESLLSYSTSPPAVTSPPEKVSNCGHDALLLVSGGASGSAMNVMQNNEGRKTKRDAYRPQRVAFKTKSRLDVLDDGYRWRKYGKKHVKNNPNLRNYYKCTAEGCQVKKIVERWVEDSSYVITQYVGVHTHESPSAYYFSNYNNHHYHHHHGISATDHLSSLSQCCKFLDSISSMEKVHHTAHEKIETSYIVNNFN</sequence>
<dbReference type="SUPFAM" id="SSF118290">
    <property type="entry name" value="WRKY DNA-binding domain"/>
    <property type="match status" value="1"/>
</dbReference>
<dbReference type="InterPro" id="IPR044810">
    <property type="entry name" value="WRKY_plant"/>
</dbReference>
<dbReference type="OMA" id="GISATDH"/>
<proteinExistence type="predicted"/>
<dbReference type="PROSITE" id="PS50811">
    <property type="entry name" value="WRKY"/>
    <property type="match status" value="1"/>
</dbReference>
<reference evidence="7" key="1">
    <citation type="submission" date="2021-01" db="UniProtKB">
        <authorList>
            <consortium name="EnsemblPlants"/>
        </authorList>
    </citation>
    <scope>IDENTIFICATION</scope>
</reference>
<dbReference type="GO" id="GO:0043565">
    <property type="term" value="F:sequence-specific DNA binding"/>
    <property type="evidence" value="ECO:0007669"/>
    <property type="project" value="InterPro"/>
</dbReference>
<dbReference type="Gramene" id="Kaladp0095s0107.1.v1.1">
    <property type="protein sequence ID" value="Kaladp0095s0107.1.v1.1"/>
    <property type="gene ID" value="Kaladp0095s0107.v1.1"/>
</dbReference>
<dbReference type="AlphaFoldDB" id="A0A7N0UZ44"/>
<evidence type="ECO:0000256" key="1">
    <source>
        <dbReference type="ARBA" id="ARBA00004123"/>
    </source>
</evidence>
<dbReference type="EnsemblPlants" id="Kaladp0095s0107.1.v1.1">
    <property type="protein sequence ID" value="Kaladp0095s0107.1.v1.1"/>
    <property type="gene ID" value="Kaladp0095s0107.v1.1"/>
</dbReference>